<reference evidence="11 12" key="1">
    <citation type="submission" date="2020-03" db="EMBL/GenBank/DDBJ databases">
        <title>Roseomonas selenitidurans sp. nov. isolated from urban soil.</title>
        <authorList>
            <person name="Liu H."/>
        </authorList>
    </citation>
    <scope>NUCLEOTIDE SEQUENCE [LARGE SCALE GENOMIC DNA]</scope>
    <source>
        <strain evidence="11 12">BU-1</strain>
    </source>
</reference>
<gene>
    <name evidence="9" type="primary">ccmC</name>
    <name evidence="11" type="ORF">HEQ75_16165</name>
</gene>
<keyword evidence="12" id="KW-1185">Reference proteome</keyword>
<dbReference type="InterPro" id="IPR003557">
    <property type="entry name" value="Cyt_c_biogenesis_CcmC"/>
</dbReference>
<accession>A0ABX1E6P3</accession>
<proteinExistence type="inferred from homology"/>
<name>A0ABX1E6P3_9PROT</name>
<comment type="similarity">
    <text evidence="3 9">Belongs to the CcmC/CycZ/HelC family.</text>
</comment>
<comment type="caution">
    <text evidence="9">Lacks conserved residue(s) required for the propagation of feature annotation.</text>
</comment>
<evidence type="ECO:0000256" key="8">
    <source>
        <dbReference type="ARBA" id="ARBA00023136"/>
    </source>
</evidence>
<feature type="transmembrane region" description="Helical" evidence="9">
    <location>
        <begin position="60"/>
        <end position="80"/>
    </location>
</feature>
<feature type="transmembrane region" description="Helical" evidence="9">
    <location>
        <begin position="123"/>
        <end position="142"/>
    </location>
</feature>
<keyword evidence="8 9" id="KW-0472">Membrane</keyword>
<evidence type="ECO:0000256" key="6">
    <source>
        <dbReference type="ARBA" id="ARBA00022748"/>
    </source>
</evidence>
<dbReference type="Proteomes" id="UP000787635">
    <property type="component" value="Unassembled WGS sequence"/>
</dbReference>
<keyword evidence="9" id="KW-0997">Cell inner membrane</keyword>
<evidence type="ECO:0000256" key="9">
    <source>
        <dbReference type="RuleBase" id="RU364092"/>
    </source>
</evidence>
<dbReference type="PANTHER" id="PTHR30071:SF1">
    <property type="entry name" value="CYTOCHROME B_B6 PROTEIN-RELATED"/>
    <property type="match status" value="1"/>
</dbReference>
<protein>
    <recommendedName>
        <fullName evidence="4 9">Heme exporter protein C</fullName>
    </recommendedName>
    <alternativeName>
        <fullName evidence="9">Cytochrome c-type biogenesis protein</fullName>
    </alternativeName>
</protein>
<feature type="transmembrane region" description="Helical" evidence="9">
    <location>
        <begin position="154"/>
        <end position="177"/>
    </location>
</feature>
<feature type="domain" description="Cytochrome c assembly protein" evidence="10">
    <location>
        <begin position="5"/>
        <end position="180"/>
    </location>
</feature>
<dbReference type="InterPro" id="IPR045062">
    <property type="entry name" value="Cyt_c_biogenesis_CcsA/CcmC"/>
</dbReference>
<keyword evidence="9" id="KW-1003">Cell membrane</keyword>
<feature type="transmembrane region" description="Helical" evidence="9">
    <location>
        <begin position="92"/>
        <end position="111"/>
    </location>
</feature>
<evidence type="ECO:0000313" key="11">
    <source>
        <dbReference type="EMBL" id="NKC32400.1"/>
    </source>
</evidence>
<keyword evidence="6 9" id="KW-0201">Cytochrome c-type biogenesis</keyword>
<evidence type="ECO:0000259" key="10">
    <source>
        <dbReference type="Pfam" id="PF01578"/>
    </source>
</evidence>
<dbReference type="RefSeq" id="WP_168032452.1">
    <property type="nucleotide sequence ID" value="NZ_JAAVNE010000026.1"/>
</dbReference>
<sequence>MHRFANPGRFLRLAGAVLPWLWATALAVTAWGTAWALLYAPADWQQGETVRIMYVHVPMAWLAMGGYLGLGILSVMSLIWRHPLADLAARELAPVGAAVTALCLATGSLWGKPMWGTWWVWDARLTSVLVLFFLWLGHAALVRAFDETERGARAGAILALVGLVNLPVVKFSVDWWNTLHQPASVTRLDAPGMHVDMLYPLLVCAIGFSLLFGAIVLARTRSAVMERRIRALEMARARRADRPLAAAPATLAGD</sequence>
<keyword evidence="9" id="KW-0813">Transport</keyword>
<evidence type="ECO:0000256" key="5">
    <source>
        <dbReference type="ARBA" id="ARBA00022692"/>
    </source>
</evidence>
<dbReference type="EMBL" id="JAAVNE010000026">
    <property type="protein sequence ID" value="NKC32400.1"/>
    <property type="molecule type" value="Genomic_DNA"/>
</dbReference>
<dbReference type="Pfam" id="PF01578">
    <property type="entry name" value="Cytochrom_C_asm"/>
    <property type="match status" value="1"/>
</dbReference>
<dbReference type="NCBIfam" id="TIGR01191">
    <property type="entry name" value="ccmC"/>
    <property type="match status" value="1"/>
</dbReference>
<evidence type="ECO:0000313" key="12">
    <source>
        <dbReference type="Proteomes" id="UP000787635"/>
    </source>
</evidence>
<dbReference type="PANTHER" id="PTHR30071">
    <property type="entry name" value="HEME EXPORTER PROTEIN C"/>
    <property type="match status" value="1"/>
</dbReference>
<dbReference type="InterPro" id="IPR002541">
    <property type="entry name" value="Cyt_c_assembly"/>
</dbReference>
<evidence type="ECO:0000256" key="1">
    <source>
        <dbReference type="ARBA" id="ARBA00002442"/>
    </source>
</evidence>
<organism evidence="11 12">
    <name type="scientific">Falsiroseomonas selenitidurans</name>
    <dbReference type="NCBI Taxonomy" id="2716335"/>
    <lineage>
        <taxon>Bacteria</taxon>
        <taxon>Pseudomonadati</taxon>
        <taxon>Pseudomonadota</taxon>
        <taxon>Alphaproteobacteria</taxon>
        <taxon>Acetobacterales</taxon>
        <taxon>Roseomonadaceae</taxon>
        <taxon>Falsiroseomonas</taxon>
    </lineage>
</organism>
<evidence type="ECO:0000256" key="4">
    <source>
        <dbReference type="ARBA" id="ARBA00016463"/>
    </source>
</evidence>
<feature type="transmembrane region" description="Helical" evidence="9">
    <location>
        <begin position="197"/>
        <end position="218"/>
    </location>
</feature>
<dbReference type="PRINTS" id="PR01386">
    <property type="entry name" value="CCMCBIOGNSIS"/>
</dbReference>
<keyword evidence="7 9" id="KW-1133">Transmembrane helix</keyword>
<evidence type="ECO:0000256" key="7">
    <source>
        <dbReference type="ARBA" id="ARBA00022989"/>
    </source>
</evidence>
<evidence type="ECO:0000256" key="3">
    <source>
        <dbReference type="ARBA" id="ARBA00005840"/>
    </source>
</evidence>
<comment type="caution">
    <text evidence="11">The sequence shown here is derived from an EMBL/GenBank/DDBJ whole genome shotgun (WGS) entry which is preliminary data.</text>
</comment>
<comment type="subcellular location">
    <subcellularLocation>
        <location evidence="9">Cell inner membrane</location>
    </subcellularLocation>
    <subcellularLocation>
        <location evidence="2">Membrane</location>
        <topology evidence="2">Multi-pass membrane protein</topology>
    </subcellularLocation>
</comment>
<keyword evidence="5 9" id="KW-0812">Transmembrane</keyword>
<evidence type="ECO:0000256" key="2">
    <source>
        <dbReference type="ARBA" id="ARBA00004141"/>
    </source>
</evidence>
<comment type="function">
    <text evidence="1 9">Required for the export of heme to the periplasm for the biogenesis of c-type cytochromes.</text>
</comment>